<gene>
    <name evidence="2" type="ORF">Arub01_20850</name>
</gene>
<protein>
    <submittedName>
        <fullName evidence="2">Uncharacterized protein</fullName>
    </submittedName>
</protein>
<feature type="transmembrane region" description="Helical" evidence="1">
    <location>
        <begin position="122"/>
        <end position="140"/>
    </location>
</feature>
<evidence type="ECO:0000313" key="2">
    <source>
        <dbReference type="EMBL" id="GLW63841.1"/>
    </source>
</evidence>
<proteinExistence type="predicted"/>
<feature type="transmembrane region" description="Helical" evidence="1">
    <location>
        <begin position="21"/>
        <end position="43"/>
    </location>
</feature>
<accession>A0A9W6UTP3</accession>
<organism evidence="2 3">
    <name type="scientific">Actinomadura rubrobrunea</name>
    <dbReference type="NCBI Taxonomy" id="115335"/>
    <lineage>
        <taxon>Bacteria</taxon>
        <taxon>Bacillati</taxon>
        <taxon>Actinomycetota</taxon>
        <taxon>Actinomycetes</taxon>
        <taxon>Streptosporangiales</taxon>
        <taxon>Thermomonosporaceae</taxon>
        <taxon>Actinomadura</taxon>
    </lineage>
</organism>
<keyword evidence="1" id="KW-1133">Transmembrane helix</keyword>
<dbReference type="Proteomes" id="UP001165124">
    <property type="component" value="Unassembled WGS sequence"/>
</dbReference>
<dbReference type="EMBL" id="BSRZ01000003">
    <property type="protein sequence ID" value="GLW63841.1"/>
    <property type="molecule type" value="Genomic_DNA"/>
</dbReference>
<sequence length="157" mass="16384">MCGLRDGGHCGVVGAKQKRSAVMFLVQTLVWLQVGLCTAAWVSMLVLAAEIGADATEAKAGEYVVFVLLSALLPFAFSVAGGVLAVLLHKRRPAARWGLIAYEAILLVLSGLWWAHEWGGPGPLSMLVSAAAIAGLLSPAGRTHIRRAAPAGDGESR</sequence>
<keyword evidence="3" id="KW-1185">Reference proteome</keyword>
<reference evidence="2" key="1">
    <citation type="submission" date="2023-02" db="EMBL/GenBank/DDBJ databases">
        <title>Actinomadura rubrobrunea NBRC 14622.</title>
        <authorList>
            <person name="Ichikawa N."/>
            <person name="Sato H."/>
            <person name="Tonouchi N."/>
        </authorList>
    </citation>
    <scope>NUCLEOTIDE SEQUENCE</scope>
    <source>
        <strain evidence="2">NBRC 14622</strain>
    </source>
</reference>
<feature type="transmembrane region" description="Helical" evidence="1">
    <location>
        <begin position="99"/>
        <end position="116"/>
    </location>
</feature>
<keyword evidence="1" id="KW-0812">Transmembrane</keyword>
<dbReference type="AlphaFoldDB" id="A0A9W6UTP3"/>
<evidence type="ECO:0000313" key="3">
    <source>
        <dbReference type="Proteomes" id="UP001165124"/>
    </source>
</evidence>
<feature type="transmembrane region" description="Helical" evidence="1">
    <location>
        <begin position="63"/>
        <end position="87"/>
    </location>
</feature>
<keyword evidence="1" id="KW-0472">Membrane</keyword>
<name>A0A9W6UTP3_9ACTN</name>
<evidence type="ECO:0000256" key="1">
    <source>
        <dbReference type="SAM" id="Phobius"/>
    </source>
</evidence>
<comment type="caution">
    <text evidence="2">The sequence shown here is derived from an EMBL/GenBank/DDBJ whole genome shotgun (WGS) entry which is preliminary data.</text>
</comment>